<dbReference type="AlphaFoldDB" id="A0A5R9PYN4"/>
<evidence type="ECO:0000313" key="4">
    <source>
        <dbReference type="Proteomes" id="UP000309186"/>
    </source>
</evidence>
<dbReference type="Proteomes" id="UP000309186">
    <property type="component" value="Unassembled WGS sequence"/>
</dbReference>
<comment type="caution">
    <text evidence="3">The sequence shown here is derived from an EMBL/GenBank/DDBJ whole genome shotgun (WGS) entry which is preliminary data.</text>
</comment>
<proteinExistence type="predicted"/>
<organism evidence="3 4">
    <name type="scientific">Pseudoalteromonas phenolica</name>
    <dbReference type="NCBI Taxonomy" id="161398"/>
    <lineage>
        <taxon>Bacteria</taxon>
        <taxon>Pseudomonadati</taxon>
        <taxon>Pseudomonadota</taxon>
        <taxon>Gammaproteobacteria</taxon>
        <taxon>Alteromonadales</taxon>
        <taxon>Pseudoalteromonadaceae</taxon>
        <taxon>Pseudoalteromonas</taxon>
    </lineage>
</organism>
<gene>
    <name evidence="3" type="ORF">C1E24_15945</name>
</gene>
<dbReference type="InterPro" id="IPR006827">
    <property type="entry name" value="Lant_deHydtase_N"/>
</dbReference>
<dbReference type="Pfam" id="PF04738">
    <property type="entry name" value="Lant_dehydr_N"/>
    <property type="match status" value="1"/>
</dbReference>
<dbReference type="InterPro" id="IPR023809">
    <property type="entry name" value="Thiopep_bacteriocin_synth_dom"/>
</dbReference>
<dbReference type="OrthoDB" id="1273722at2"/>
<accession>A0A5R9PYN4</accession>
<evidence type="ECO:0000313" key="3">
    <source>
        <dbReference type="EMBL" id="TLX46008.1"/>
    </source>
</evidence>
<dbReference type="NCBIfam" id="TIGR03891">
    <property type="entry name" value="thiopep_ocin"/>
    <property type="match status" value="1"/>
</dbReference>
<protein>
    <submittedName>
        <fullName evidence="3">Lantibiotic dehydratase</fullName>
    </submittedName>
</protein>
<dbReference type="RefSeq" id="WP_138483125.1">
    <property type="nucleotide sequence ID" value="NZ_PPSW01000026.1"/>
</dbReference>
<sequence length="1060" mass="120707">MMSNNNNQKQVNQPIKHAPFFVMRTPRLSLEHLAEFSSESADTNAILEKWLAIEGVEEAIYLASPSLLERIEQWRTKPESKQGKKVAQALLKYMLRMCARPTPFGLFSGIYKGEVSDTTEFMSASHTQDSRKTRLDMFYLSALKEHFVKEAQRADNLMYRPNPSHYFVADQCRYIENYLSEDSMQYRLSAVDSDEYFQCVLKLAKGGLSFNGLVDAFCAQYGEAEKEDVEAYIQDLIDEKILQADIPLPLTGDSPDYALLKSLQNMEELATADQLATALAMIEKLDNEKSGEIKPYKQLLEHFQNMPVKAQENKLFQTDVYRAFEQCQLSAQEVQRVQKQLELLAELGDTDKSNPLSNFITKFNARFEGQFVPLDVILDDESGIGVSNETGYEAPLVAGLNLVKGNQGAGEAPRPTLLNQIIEEALSLPANRSKDTIVLKSKELRSKVNSKEPISKNFPASFSVMLSAYQDDRSNPVFKLGGCAGPSSANLLGRFCHLNDGLKQSVIDELQKEQAHSDNVIFAEIAHMPEGRPGNVIARPHLREYEIVFMADSSLDSEYQIPLSDLFVWVEGQKVKLWSKRLNKQIIPRLSCAHNYSARSLSAYKFLCMLQHQEGHAPNFGMPSSTANDAFVPRVMLDNLILNEKTWRIERKELEAISKNGKFSSEKLEALLTKYQLDPQVCYAMADNVLQLELRHPDMLAVLLSETKGQPRVELKEVLTAQYASRVVDTQGQHYNNEMVIPLFNGNAPIHHHFSDDPLANITAKPIKRRFSAGSEWLSLKIYSGNSIVEQLLTEKLLPFIAEQQGDFEKWFFIRYGDPDWHLRLRFYGEPSKLCGQLLPKLNQLLDPMVESGELHKVELMTYEREVERYGGPESMALIESLFMLDSELIARTCGLIDEYGEDIRWRVALQCTDKLLNLFNYNDEGKFNLISGLRAGFGNEFNETSHLRKQLGNRYRDYQTQLEGDFEKLADLTQLPDDEAQNAIAQLLNLWQQQAHPVVAQLNEMLEEDKLNCSRDSLLSSLLHMHNNRMFKAYGREQELVIHDLMRRKYFSADKGQSH</sequence>
<feature type="domain" description="Lantibiotic dehydratase N-terminal" evidence="1">
    <location>
        <begin position="55"/>
        <end position="703"/>
    </location>
</feature>
<reference evidence="3 4" key="1">
    <citation type="submission" date="2018-01" db="EMBL/GenBank/DDBJ databases">
        <title>Co-occurrence of chitin degradation, pigmentation and bioactivity in marine Pseudoalteromonas.</title>
        <authorList>
            <person name="Paulsen S."/>
            <person name="Gram L."/>
            <person name="Machado H."/>
        </authorList>
    </citation>
    <scope>NUCLEOTIDE SEQUENCE [LARGE SCALE GENOMIC DNA]</scope>
    <source>
        <strain evidence="3 4">S3663</strain>
    </source>
</reference>
<evidence type="ECO:0000259" key="1">
    <source>
        <dbReference type="Pfam" id="PF04738"/>
    </source>
</evidence>
<dbReference type="EMBL" id="PPSW01000026">
    <property type="protein sequence ID" value="TLX46008.1"/>
    <property type="molecule type" value="Genomic_DNA"/>
</dbReference>
<feature type="domain" description="Thiopeptide-type bacteriocin biosynthesis" evidence="2">
    <location>
        <begin position="777"/>
        <end position="1051"/>
    </location>
</feature>
<evidence type="ECO:0000259" key="2">
    <source>
        <dbReference type="Pfam" id="PF14028"/>
    </source>
</evidence>
<dbReference type="Pfam" id="PF14028">
    <property type="entry name" value="Lant_dehydr_C"/>
    <property type="match status" value="1"/>
</dbReference>
<name>A0A5R9PYN4_9GAMM</name>